<accession>A0A0L8FPM9</accession>
<sequence length="79" mass="9094">MHKVRFTHTQDFNMDETTFSGGNADRKTKPILENPRVFKGFVNADLTLAIQQNGPRQRRIQLYFCSIGMTHLVNSQIRG</sequence>
<proteinExistence type="predicted"/>
<dbReference type="EMBL" id="KQ427887">
    <property type="protein sequence ID" value="KOF66629.1"/>
    <property type="molecule type" value="Genomic_DNA"/>
</dbReference>
<protein>
    <submittedName>
        <fullName evidence="1">Uncharacterized protein</fullName>
    </submittedName>
</protein>
<name>A0A0L8FPM9_OCTBM</name>
<organism evidence="1">
    <name type="scientific">Octopus bimaculoides</name>
    <name type="common">California two-spotted octopus</name>
    <dbReference type="NCBI Taxonomy" id="37653"/>
    <lineage>
        <taxon>Eukaryota</taxon>
        <taxon>Metazoa</taxon>
        <taxon>Spiralia</taxon>
        <taxon>Lophotrochozoa</taxon>
        <taxon>Mollusca</taxon>
        <taxon>Cephalopoda</taxon>
        <taxon>Coleoidea</taxon>
        <taxon>Octopodiformes</taxon>
        <taxon>Octopoda</taxon>
        <taxon>Incirrata</taxon>
        <taxon>Octopodidae</taxon>
        <taxon>Octopus</taxon>
    </lineage>
</organism>
<dbReference type="AlphaFoldDB" id="A0A0L8FPM9"/>
<evidence type="ECO:0000313" key="1">
    <source>
        <dbReference type="EMBL" id="KOF66629.1"/>
    </source>
</evidence>
<gene>
    <name evidence="1" type="ORF">OCBIM_22011737mg</name>
</gene>
<reference evidence="1" key="1">
    <citation type="submission" date="2015-07" db="EMBL/GenBank/DDBJ databases">
        <title>MeaNS - Measles Nucleotide Surveillance Program.</title>
        <authorList>
            <person name="Tran T."/>
            <person name="Druce J."/>
        </authorList>
    </citation>
    <scope>NUCLEOTIDE SEQUENCE</scope>
    <source>
        <strain evidence="1">UCB-OBI-ISO-001</strain>
        <tissue evidence="1">Gonad</tissue>
    </source>
</reference>